<protein>
    <recommendedName>
        <fullName evidence="4">Transmembrane protein</fullName>
    </recommendedName>
</protein>
<feature type="transmembrane region" description="Helical" evidence="1">
    <location>
        <begin position="54"/>
        <end position="71"/>
    </location>
</feature>
<comment type="caution">
    <text evidence="2">The sequence shown here is derived from an EMBL/GenBank/DDBJ whole genome shotgun (WGS) entry which is preliminary data.</text>
</comment>
<keyword evidence="3" id="KW-1185">Reference proteome</keyword>
<sequence length="681" mass="81694">MIKTYSLQYVSQEIEQLYRSSMLTGLKYRREYLYAVVSIYLILIIIKYQDSMPIIFAGVSLALIIICYLAMRKYQQYKEIFVVTNILIMSAVIESLRLFGQESSQWSYGYHSSILKLFIYLTGSSFMVQTFFFLLTQMASFYKLSIYDPQTIISQCLITVLLVLLRYQYEMINRKHFLVNLSKVQYENILEDLLPSWVVIVKYNKQAGQLDIEKINQHLKEKFKIQNNEMLRDFLRKLVFFDMENQKTQHFIKIEHEIIKELKLKNEDHPIQKYFAILDDQNNSKLWKFRVTQVYFNSFQPQVLLFFEEIQEDKYDYYVNAIEQRDKQLYYNAKLSLKQINNQLENIQQFYHEISKHECLTHVLQKLKQQLQLNYFLYNLNSNLFNQYQISYRQVKSDISVFKLNQFINDICLNLQIEQQQDKKEDQNLKYRNIYLKTDKQKLISIIMNLVQFIKLLLSIINCETNILYQAQPLRKPILISIKQSKNFDDSLQFSITHPSLNINNSIVTQLQDIPPFSLDDDKRNWEYKNYFDKIIRINQTLQQMLNMYKKEISSFQCISVDNSKLSNPQNQKVNNQISQQEYNTVGYIIAQYFVSRLGPQNKFNFKQTCYDFEKFNTSQFIGLQQTKIQFSIYKNYLSFEKEMANNGLDYIFENDAEVQSEKMTNQEIFQKLYQLNRKPK</sequence>
<evidence type="ECO:0000313" key="3">
    <source>
        <dbReference type="Proteomes" id="UP000683925"/>
    </source>
</evidence>
<evidence type="ECO:0000256" key="1">
    <source>
        <dbReference type="SAM" id="Phobius"/>
    </source>
</evidence>
<feature type="transmembrane region" description="Helical" evidence="1">
    <location>
        <begin position="32"/>
        <end position="48"/>
    </location>
</feature>
<gene>
    <name evidence="2" type="ORF">POCTA_138.1.T0370271</name>
</gene>
<keyword evidence="1" id="KW-1133">Transmembrane helix</keyword>
<evidence type="ECO:0000313" key="2">
    <source>
        <dbReference type="EMBL" id="CAD8159969.1"/>
    </source>
</evidence>
<dbReference type="OrthoDB" id="297066at2759"/>
<organism evidence="2 3">
    <name type="scientific">Paramecium octaurelia</name>
    <dbReference type="NCBI Taxonomy" id="43137"/>
    <lineage>
        <taxon>Eukaryota</taxon>
        <taxon>Sar</taxon>
        <taxon>Alveolata</taxon>
        <taxon>Ciliophora</taxon>
        <taxon>Intramacronucleata</taxon>
        <taxon>Oligohymenophorea</taxon>
        <taxon>Peniculida</taxon>
        <taxon>Parameciidae</taxon>
        <taxon>Paramecium</taxon>
    </lineage>
</organism>
<dbReference type="AlphaFoldDB" id="A0A8S1U8Z1"/>
<dbReference type="Proteomes" id="UP000683925">
    <property type="component" value="Unassembled WGS sequence"/>
</dbReference>
<reference evidence="2" key="1">
    <citation type="submission" date="2021-01" db="EMBL/GenBank/DDBJ databases">
        <authorList>
            <consortium name="Genoscope - CEA"/>
            <person name="William W."/>
        </authorList>
    </citation>
    <scope>NUCLEOTIDE SEQUENCE</scope>
</reference>
<dbReference type="EMBL" id="CAJJDP010000037">
    <property type="protein sequence ID" value="CAD8159969.1"/>
    <property type="molecule type" value="Genomic_DNA"/>
</dbReference>
<keyword evidence="1" id="KW-0812">Transmembrane</keyword>
<name>A0A8S1U8Z1_PAROT</name>
<accession>A0A8S1U8Z1</accession>
<feature type="transmembrane region" description="Helical" evidence="1">
    <location>
        <begin position="119"/>
        <end position="139"/>
    </location>
</feature>
<dbReference type="OMA" id="RYQYEMI"/>
<proteinExistence type="predicted"/>
<keyword evidence="1" id="KW-0472">Membrane</keyword>
<evidence type="ECO:0008006" key="4">
    <source>
        <dbReference type="Google" id="ProtNLM"/>
    </source>
</evidence>